<protein>
    <submittedName>
        <fullName evidence="1">Uncharacterized protein</fullName>
    </submittedName>
</protein>
<name>V6LMM2_9EUKA</name>
<dbReference type="EMBL" id="KI546166">
    <property type="protein sequence ID" value="EST41969.1"/>
    <property type="molecule type" value="Genomic_DNA"/>
</dbReference>
<sequence>MESPTTQLRLTRSQSIQSQYMNPLPNSSPLHARTLQMTRGKNGSSSGYVIQTSPFENLPELALQQQSEQALYQSLKRSQYSQMSFKALAMSLPENEVFRHQALERQQRDKNNLTDVQNRQLQQNALARSSGREGFTQGKIKRHNSTIILEKFTLMKFEDLKERFGKKLARRNNGGINF</sequence>
<dbReference type="VEuPathDB" id="GiardiaDB:SS50377_22541"/>
<reference evidence="1" key="1">
    <citation type="journal article" date="2014" name="PLoS Genet.">
        <title>The Genome of Spironucleus salmonicida Highlights a Fish Pathogen Adapted to Fluctuating Environments.</title>
        <authorList>
            <person name="Xu F."/>
            <person name="Jerlstrom-Hultqvist J."/>
            <person name="Einarsson E."/>
            <person name="Astvaldsson A."/>
            <person name="Svard S.G."/>
            <person name="Andersson J.O."/>
        </authorList>
    </citation>
    <scope>NUCLEOTIDE SEQUENCE</scope>
</reference>
<proteinExistence type="predicted"/>
<accession>V6LMM2</accession>
<organism evidence="1">
    <name type="scientific">Spironucleus salmonicida</name>
    <dbReference type="NCBI Taxonomy" id="348837"/>
    <lineage>
        <taxon>Eukaryota</taxon>
        <taxon>Metamonada</taxon>
        <taxon>Diplomonadida</taxon>
        <taxon>Hexamitidae</taxon>
        <taxon>Hexamitinae</taxon>
        <taxon>Spironucleus</taxon>
    </lineage>
</organism>
<dbReference type="AlphaFoldDB" id="V6LMM2"/>
<gene>
    <name evidence="1" type="ORF">SS50377_18274</name>
</gene>
<evidence type="ECO:0000313" key="1">
    <source>
        <dbReference type="EMBL" id="EST41969.1"/>
    </source>
</evidence>